<gene>
    <name evidence="1" type="ORF">TBCH5v1_0891</name>
</gene>
<evidence type="ECO:0000313" key="2">
    <source>
        <dbReference type="Proteomes" id="UP000066042"/>
    </source>
</evidence>
<proteinExistence type="predicted"/>
<evidence type="ECO:0008006" key="3">
    <source>
        <dbReference type="Google" id="ProtNLM"/>
    </source>
</evidence>
<dbReference type="Proteomes" id="UP000066042">
    <property type="component" value="Chromosome"/>
</dbReference>
<accession>A0A0S1XAT0</accession>
<dbReference type="AlphaFoldDB" id="A0A0S1XAT0"/>
<name>A0A0S1XAT0_THEBA</name>
<dbReference type="GeneID" id="26136166"/>
<dbReference type="PROSITE" id="PS51257">
    <property type="entry name" value="PROKAR_LIPOPROTEIN"/>
    <property type="match status" value="1"/>
</dbReference>
<dbReference type="PATRIC" id="fig|55802.8.peg.889"/>
<evidence type="ECO:0000313" key="1">
    <source>
        <dbReference type="EMBL" id="ALM74843.1"/>
    </source>
</evidence>
<dbReference type="RefSeq" id="WP_056933653.1">
    <property type="nucleotide sequence ID" value="NZ_CP013050.1"/>
</dbReference>
<dbReference type="EMBL" id="CP013050">
    <property type="protein sequence ID" value="ALM74843.1"/>
    <property type="molecule type" value="Genomic_DNA"/>
</dbReference>
<dbReference type="STRING" id="55802.TBCH5v1_0891"/>
<organism evidence="1 2">
    <name type="scientific">Thermococcus barophilus</name>
    <dbReference type="NCBI Taxonomy" id="55802"/>
    <lineage>
        <taxon>Archaea</taxon>
        <taxon>Methanobacteriati</taxon>
        <taxon>Methanobacteriota</taxon>
        <taxon>Thermococci</taxon>
        <taxon>Thermococcales</taxon>
        <taxon>Thermococcaceae</taxon>
        <taxon>Thermococcus</taxon>
    </lineage>
</organism>
<protein>
    <recommendedName>
        <fullName evidence="3">Lipoprotein</fullName>
    </recommendedName>
</protein>
<sequence length="143" mass="16010">MKKIFVFVLIGLMVLSAGCIRKEGSLIIIDLSELSNLTEKISNQTAENQTAENQTSELHVYEELVQVGKNLTIKELNFTIKPDYDVSKGKFFFITPKGIFWEPMNITAEDVTILGKEYFAGTSVYIANITIISPRELTITVEG</sequence>
<reference evidence="1 2" key="1">
    <citation type="journal article" date="2016" name="Genome Announc.">
        <title>Complete genome sequence of the hyperthermophilic and piezophilic archaeon Thermococcus barophilus Ch5, capable of growth at the expense of hydrogenogenesis from carbon monoxide and formate.</title>
        <authorList>
            <person name="Oger P."/>
            <person name="Sokolova T.G."/>
            <person name="Kozhevnikova D.A."/>
            <person name="Taranov E.A."/>
            <person name="Vannier P."/>
            <person name="Lee H.S."/>
            <person name="Kwon K.K."/>
            <person name="Kang S.G."/>
            <person name="Lee J.H."/>
            <person name="Bonch-Osmolovskaya E.A."/>
            <person name="Lebedinsky A.V."/>
        </authorList>
    </citation>
    <scope>NUCLEOTIDE SEQUENCE [LARGE SCALE GENOMIC DNA]</scope>
    <source>
        <strain evidence="2">Ch5</strain>
    </source>
</reference>